<dbReference type="Proteomes" id="UP000242450">
    <property type="component" value="Chromosome X"/>
</dbReference>
<dbReference type="AlphaFoldDB" id="A0A212C046"/>
<dbReference type="OrthoDB" id="2865258at2759"/>
<dbReference type="PANTHER" id="PTHR31666:SF0">
    <property type="entry name" value="PROTEIN EOLA1-RELATED"/>
    <property type="match status" value="1"/>
</dbReference>
<accession>A0A212C046</accession>
<dbReference type="InterPro" id="IPR033615">
    <property type="entry name" value="EOLA1/EOLA2"/>
</dbReference>
<reference evidence="1 2" key="1">
    <citation type="journal article" date="2018" name="Mol. Genet. Genomics">
        <title>The red deer Cervus elaphus genome CerEla1.0: sequencing, annotating, genes, and chromosomes.</title>
        <authorList>
            <person name="Bana N.A."/>
            <person name="Nyiri A."/>
            <person name="Nagy J."/>
            <person name="Frank K."/>
            <person name="Nagy T."/>
            <person name="Steger V."/>
            <person name="Schiller M."/>
            <person name="Lakatos P."/>
            <person name="Sugar L."/>
            <person name="Horn P."/>
            <person name="Barta E."/>
            <person name="Orosz L."/>
        </authorList>
    </citation>
    <scope>NUCLEOTIDE SEQUENCE [LARGE SCALE GENOMIC DNA]</scope>
    <source>
        <strain evidence="1">Hungarian</strain>
    </source>
</reference>
<sequence>MQTKQCTLAVHIRHLQWEDMSSRELLEQRLGMNPTQIQALLWDGDQLGHRVITGNWVVLVCFLLNQLVGVVRARVSSEGQRGYLSWEMVARGLVDVGDTLLCPENLGLIKVEELENQALLPNLQQNYLTALAGPHWLLQPVLGRARKDIFQVDILKHLIPFGWEACPGWAVEGKDKLLDVVLEGAWLLLWLRVPFPPPSQPLQRWWKELGPLQLTLSRYSRTLNLLVSAQAQGAHKNS</sequence>
<dbReference type="EMBL" id="MKHE01000034">
    <property type="protein sequence ID" value="OWJ99362.1"/>
    <property type="molecule type" value="Genomic_DNA"/>
</dbReference>
<gene>
    <name evidence="1" type="ORF">Celaphus_00009599</name>
</gene>
<evidence type="ECO:0000313" key="1">
    <source>
        <dbReference type="EMBL" id="OWJ99362.1"/>
    </source>
</evidence>
<evidence type="ECO:0000313" key="2">
    <source>
        <dbReference type="Proteomes" id="UP000242450"/>
    </source>
</evidence>
<dbReference type="PANTHER" id="PTHR31666">
    <property type="entry name" value="PROTEIN CXORF40A-RELATED"/>
    <property type="match status" value="1"/>
</dbReference>
<protein>
    <submittedName>
        <fullName evidence="1">Uncharacterized protein</fullName>
    </submittedName>
</protein>
<keyword evidence="2" id="KW-1185">Reference proteome</keyword>
<name>A0A212C046_CEREH</name>
<organism evidence="1 2">
    <name type="scientific">Cervus elaphus hippelaphus</name>
    <name type="common">European red deer</name>
    <dbReference type="NCBI Taxonomy" id="46360"/>
    <lineage>
        <taxon>Eukaryota</taxon>
        <taxon>Metazoa</taxon>
        <taxon>Chordata</taxon>
        <taxon>Craniata</taxon>
        <taxon>Vertebrata</taxon>
        <taxon>Euteleostomi</taxon>
        <taxon>Mammalia</taxon>
        <taxon>Eutheria</taxon>
        <taxon>Laurasiatheria</taxon>
        <taxon>Artiodactyla</taxon>
        <taxon>Ruminantia</taxon>
        <taxon>Pecora</taxon>
        <taxon>Cervidae</taxon>
        <taxon>Cervinae</taxon>
        <taxon>Cervus</taxon>
    </lineage>
</organism>
<comment type="caution">
    <text evidence="1">The sequence shown here is derived from an EMBL/GenBank/DDBJ whole genome shotgun (WGS) entry which is preliminary data.</text>
</comment>
<proteinExistence type="predicted"/>